<reference evidence="2 3" key="1">
    <citation type="submission" date="2024-03" db="EMBL/GenBank/DDBJ databases">
        <authorList>
            <person name="Gkanogiannis A."/>
            <person name="Becerra Lopez-Lavalle L."/>
        </authorList>
    </citation>
    <scope>NUCLEOTIDE SEQUENCE [LARGE SCALE GENOMIC DNA]</scope>
</reference>
<feature type="non-terminal residue" evidence="2">
    <location>
        <position position="62"/>
    </location>
</feature>
<gene>
    <name evidence="2" type="ORF">CITCOLO1_LOCUS16083</name>
</gene>
<evidence type="ECO:0000313" key="3">
    <source>
        <dbReference type="Proteomes" id="UP001642487"/>
    </source>
</evidence>
<name>A0ABP0YTL6_9ROSI</name>
<accession>A0ABP0YTL6</accession>
<dbReference type="Proteomes" id="UP001642487">
    <property type="component" value="Chromosome 6"/>
</dbReference>
<proteinExistence type="predicted"/>
<keyword evidence="3" id="KW-1185">Reference proteome</keyword>
<organism evidence="2 3">
    <name type="scientific">Citrullus colocynthis</name>
    <name type="common">colocynth</name>
    <dbReference type="NCBI Taxonomy" id="252529"/>
    <lineage>
        <taxon>Eukaryota</taxon>
        <taxon>Viridiplantae</taxon>
        <taxon>Streptophyta</taxon>
        <taxon>Embryophyta</taxon>
        <taxon>Tracheophyta</taxon>
        <taxon>Spermatophyta</taxon>
        <taxon>Magnoliopsida</taxon>
        <taxon>eudicotyledons</taxon>
        <taxon>Gunneridae</taxon>
        <taxon>Pentapetalae</taxon>
        <taxon>rosids</taxon>
        <taxon>fabids</taxon>
        <taxon>Cucurbitales</taxon>
        <taxon>Cucurbitaceae</taxon>
        <taxon>Benincaseae</taxon>
        <taxon>Citrullus</taxon>
    </lineage>
</organism>
<protein>
    <submittedName>
        <fullName evidence="2">Uncharacterized protein</fullName>
    </submittedName>
</protein>
<evidence type="ECO:0000313" key="2">
    <source>
        <dbReference type="EMBL" id="CAK9323869.1"/>
    </source>
</evidence>
<sequence length="62" mass="7296">MTEVGEKIPSYFLELKLLDNKLDMLFTEVKNLQTSREQDEGREYEKDGMGMIEGLEDENEHE</sequence>
<dbReference type="EMBL" id="OZ021740">
    <property type="protein sequence ID" value="CAK9323869.1"/>
    <property type="molecule type" value="Genomic_DNA"/>
</dbReference>
<feature type="region of interest" description="Disordered" evidence="1">
    <location>
        <begin position="35"/>
        <end position="62"/>
    </location>
</feature>
<feature type="compositionally biased region" description="Basic and acidic residues" evidence="1">
    <location>
        <begin position="36"/>
        <end position="48"/>
    </location>
</feature>
<evidence type="ECO:0000256" key="1">
    <source>
        <dbReference type="SAM" id="MobiDB-lite"/>
    </source>
</evidence>